<protein>
    <submittedName>
        <fullName evidence="1">Uncharacterized protein</fullName>
    </submittedName>
</protein>
<evidence type="ECO:0000313" key="1">
    <source>
        <dbReference type="EMBL" id="KAJ1372753.1"/>
    </source>
</evidence>
<organism evidence="1 2">
    <name type="scientific">Parelaphostrongylus tenuis</name>
    <name type="common">Meningeal worm</name>
    <dbReference type="NCBI Taxonomy" id="148309"/>
    <lineage>
        <taxon>Eukaryota</taxon>
        <taxon>Metazoa</taxon>
        <taxon>Ecdysozoa</taxon>
        <taxon>Nematoda</taxon>
        <taxon>Chromadorea</taxon>
        <taxon>Rhabditida</taxon>
        <taxon>Rhabditina</taxon>
        <taxon>Rhabditomorpha</taxon>
        <taxon>Strongyloidea</taxon>
        <taxon>Metastrongylidae</taxon>
        <taxon>Parelaphostrongylus</taxon>
    </lineage>
</organism>
<evidence type="ECO:0000313" key="2">
    <source>
        <dbReference type="Proteomes" id="UP001196413"/>
    </source>
</evidence>
<dbReference type="EMBL" id="JAHQIW010007180">
    <property type="protein sequence ID" value="KAJ1372753.1"/>
    <property type="molecule type" value="Genomic_DNA"/>
</dbReference>
<name>A0AAD5RB79_PARTN</name>
<dbReference type="AlphaFoldDB" id="A0AAD5RB79"/>
<keyword evidence="2" id="KW-1185">Reference proteome</keyword>
<reference evidence="1" key="1">
    <citation type="submission" date="2021-06" db="EMBL/GenBank/DDBJ databases">
        <title>Parelaphostrongylus tenuis whole genome reference sequence.</title>
        <authorList>
            <person name="Garwood T.J."/>
            <person name="Larsen P.A."/>
            <person name="Fountain-Jones N.M."/>
            <person name="Garbe J.R."/>
            <person name="Macchietto M.G."/>
            <person name="Kania S.A."/>
            <person name="Gerhold R.W."/>
            <person name="Richards J.E."/>
            <person name="Wolf T.M."/>
        </authorList>
    </citation>
    <scope>NUCLEOTIDE SEQUENCE</scope>
    <source>
        <strain evidence="1">MNPRO001-30</strain>
        <tissue evidence="1">Meninges</tissue>
    </source>
</reference>
<comment type="caution">
    <text evidence="1">The sequence shown here is derived from an EMBL/GenBank/DDBJ whole genome shotgun (WGS) entry which is preliminary data.</text>
</comment>
<sequence>MSRTSTEEFEEFTLRVQLLRNSTVNIGKRAVQRLIKLTYPAGKVCHTKTDMETTNESGTNRKPI</sequence>
<proteinExistence type="predicted"/>
<gene>
    <name evidence="1" type="ORF">KIN20_034998</name>
</gene>
<dbReference type="Proteomes" id="UP001196413">
    <property type="component" value="Unassembled WGS sequence"/>
</dbReference>
<accession>A0AAD5RB79</accession>